<keyword evidence="3 6" id="KW-0812">Transmembrane</keyword>
<dbReference type="EMBL" id="JXAL01000001">
    <property type="protein sequence ID" value="KIL37597.1"/>
    <property type="molecule type" value="Genomic_DNA"/>
</dbReference>
<evidence type="ECO:0000256" key="4">
    <source>
        <dbReference type="ARBA" id="ARBA00022989"/>
    </source>
</evidence>
<keyword evidence="5 6" id="KW-0472">Membrane</keyword>
<protein>
    <submittedName>
        <fullName evidence="7">Holin</fullName>
    </submittedName>
</protein>
<dbReference type="PANTHER" id="PTHR33931:SF2">
    <property type="entry name" value="HOLIN-LIKE PROTEIN CIDA"/>
    <property type="match status" value="1"/>
</dbReference>
<evidence type="ECO:0000313" key="7">
    <source>
        <dbReference type="EMBL" id="KIL37597.1"/>
    </source>
</evidence>
<dbReference type="Pfam" id="PF03788">
    <property type="entry name" value="LrgA"/>
    <property type="match status" value="1"/>
</dbReference>
<evidence type="ECO:0000256" key="5">
    <source>
        <dbReference type="ARBA" id="ARBA00023136"/>
    </source>
</evidence>
<feature type="transmembrane region" description="Helical" evidence="6">
    <location>
        <begin position="30"/>
        <end position="46"/>
    </location>
</feature>
<evidence type="ECO:0000256" key="1">
    <source>
        <dbReference type="ARBA" id="ARBA00004651"/>
    </source>
</evidence>
<sequence>MSTWLKSAAQVVFLIAFSWLMNLIMEICHLNIPGSIVGIVVLFVLLQTKVVKLEWIDLGAKWLLAEMLLFFIPSAVGIVQYKDLMLASGLRILVVVVVSILVVMAATGLMAENLAKAKETNAS</sequence>
<organism evidence="7 8">
    <name type="scientific">Cohnella kolymensis</name>
    <dbReference type="NCBI Taxonomy" id="1590652"/>
    <lineage>
        <taxon>Bacteria</taxon>
        <taxon>Bacillati</taxon>
        <taxon>Bacillota</taxon>
        <taxon>Bacilli</taxon>
        <taxon>Bacillales</taxon>
        <taxon>Paenibacillaceae</taxon>
        <taxon>Cohnella</taxon>
    </lineage>
</organism>
<gene>
    <name evidence="7" type="ORF">SD71_03035</name>
</gene>
<name>A0ABR5A9M8_9BACL</name>
<keyword evidence="8" id="KW-1185">Reference proteome</keyword>
<keyword evidence="2" id="KW-1003">Cell membrane</keyword>
<dbReference type="PANTHER" id="PTHR33931">
    <property type="entry name" value="HOLIN-LIKE PROTEIN CIDA-RELATED"/>
    <property type="match status" value="1"/>
</dbReference>
<keyword evidence="4 6" id="KW-1133">Transmembrane helix</keyword>
<dbReference type="Proteomes" id="UP000054526">
    <property type="component" value="Unassembled WGS sequence"/>
</dbReference>
<feature type="transmembrane region" description="Helical" evidence="6">
    <location>
        <begin position="90"/>
        <end position="111"/>
    </location>
</feature>
<accession>A0ABR5A9M8</accession>
<evidence type="ECO:0000256" key="3">
    <source>
        <dbReference type="ARBA" id="ARBA00022692"/>
    </source>
</evidence>
<evidence type="ECO:0000256" key="6">
    <source>
        <dbReference type="SAM" id="Phobius"/>
    </source>
</evidence>
<proteinExistence type="predicted"/>
<feature type="transmembrane region" description="Helical" evidence="6">
    <location>
        <begin position="58"/>
        <end position="78"/>
    </location>
</feature>
<dbReference type="RefSeq" id="WP_041059252.1">
    <property type="nucleotide sequence ID" value="NZ_JXAL01000001.1"/>
</dbReference>
<dbReference type="NCBIfam" id="NF002460">
    <property type="entry name" value="PRK01658.1"/>
    <property type="match status" value="1"/>
</dbReference>
<dbReference type="InterPro" id="IPR005538">
    <property type="entry name" value="LrgA/CidA"/>
</dbReference>
<reference evidence="7 8" key="1">
    <citation type="submission" date="2014-12" db="EMBL/GenBank/DDBJ databases">
        <title>Draft genome sequence of Cohnella kolymensis strain B-2846.</title>
        <authorList>
            <person name="Karlyshev A.V."/>
            <person name="Kudryashova E.B."/>
        </authorList>
    </citation>
    <scope>NUCLEOTIDE SEQUENCE [LARGE SCALE GENOMIC DNA]</scope>
    <source>
        <strain evidence="7 8">VKM B-2846</strain>
    </source>
</reference>
<evidence type="ECO:0000313" key="8">
    <source>
        <dbReference type="Proteomes" id="UP000054526"/>
    </source>
</evidence>
<comment type="subcellular location">
    <subcellularLocation>
        <location evidence="1">Cell membrane</location>
        <topology evidence="1">Multi-pass membrane protein</topology>
    </subcellularLocation>
</comment>
<evidence type="ECO:0000256" key="2">
    <source>
        <dbReference type="ARBA" id="ARBA00022475"/>
    </source>
</evidence>
<comment type="caution">
    <text evidence="7">The sequence shown here is derived from an EMBL/GenBank/DDBJ whole genome shotgun (WGS) entry which is preliminary data.</text>
</comment>